<sequence>MSFFSKIAAEASAALSDAYGHVVHGDDAGASARLVWVVHPTKVPLDIDGGGGGTGGTQPSMISEASSPAGRTGSGYLFTQRFDLGLTFLEINDRAYVRTVDPGSSAERAGVQPQDCVQFACVVGGPQFDGMQLTTSSTPSSRRSKIEQFELDKLERKASKFVLDCEGRGMRISYEELRDMFSGCTLPPKQGEDHVELTPPRGEAESAKQRRENGDDFTVGSNSLMLVDSMGGMFEKKQKKNVSSRRVPSFPVEKKVKSVTRNVTNAARTAAGRCFEGGNDDGSTLDESTTRRRQDTETPASPIKSENLTSSQSGGYTGDSIVEQQLYPVVLVFRRTVQRKTILSPSKGWRSPGGLALRGSMFGIPNFRMDDECDRAAALIRHLSNTSRRTSRQNDAIFTGDDDTIATELSTVAGNIERPLQDENIEASTIRGMIQNAVGLGFVRLSKVVVGVSLQGGSGILISRLSDGTWSAPSAMGVYGLGLGLQFGLEVADFLFIIQTKEGMAHFKRGGNFALGGNIGAAVANCGREAYGAASLGACTGRGLNLDDAIVQQDIDENASRYDDNRSASSTRDKLQSQKNNSKDGDVAPVTAYAKSQGLYFGVSVDGLKFFTRNDINSRTYKFAMLSELPAKDILSGHVSPPPCAEDLYLALHSVEYTHEVQELPRAPEMLRKDSMNDWRYDRSVAACNGEIVETLSSGGRRSPEKLPAFAFLSTLNREEADRFALFETKFKKFLYGGVTVQRLIPNVSTRNGLTRREKRTMWLMLPEVGSLRIGFVSKANDGDNDSVLDDMSSIAPSMVDGDVSLNLCDAIGNTSTSHRYPLQESLPDNRTISLSQKHSISLTDIISLSHEPDVTIRLSPDDATEHLRVLSIQDVMGNSMLFLANSSKEAEMLFCGLKLLLECETSRLSVRGGVSLDELGGQIGKGALTPKTARGSARRRSRSRDRNDLVSKSRNSRLDDKSRYSSFGDPGTDSDESSGGAKAKALQQEAEGIAANVDDRHRVPDGRASWSQLPGRNHMKFLAAAPTDFPPPTYELGKVISTAMTTNVTLPLPLSMCRTMFLDSSSPLNRSWEAGRTDINFQHGQWTFPPGSVREFEQTSSSEHQLIARASMVGAQRSISYSRTRNRELVRLTETVVVERDDEKSLVFVVADQMPRRGFAARARIRLHSFSQQSCEARVLAEIRPVGKNLTDQNAVHKAFLLVLEELNKRYGVDEKGLLSVFLDVYHTIPTSNTRANNVQKPTMTSFRDTLGGSVHSSPAKSDTRPSSFKTSVTKSTAFNTKSPSRNRSSHLQYSHQNEQPVSRNPANTSERPSTPSVRIIDSRLLSSMPSNGPAQPSDNEFADFSSFDGMPRNPVTVEVKPLPKIRLDLCPVPREEDEDEKSEGSGIDVKHSKHRRRSKHSKTKRNHRSRSKSRG</sequence>
<dbReference type="OrthoDB" id="443981at2759"/>
<feature type="compositionally biased region" description="Basic and acidic residues" evidence="1">
    <location>
        <begin position="945"/>
        <end position="964"/>
    </location>
</feature>
<organism evidence="3 4">
    <name type="scientific">Thalassiosira oceanica</name>
    <name type="common">Marine diatom</name>
    <dbReference type="NCBI Taxonomy" id="159749"/>
    <lineage>
        <taxon>Eukaryota</taxon>
        <taxon>Sar</taxon>
        <taxon>Stramenopiles</taxon>
        <taxon>Ochrophyta</taxon>
        <taxon>Bacillariophyta</taxon>
        <taxon>Coscinodiscophyceae</taxon>
        <taxon>Thalassiosirophycidae</taxon>
        <taxon>Thalassiosirales</taxon>
        <taxon>Thalassiosiraceae</taxon>
        <taxon>Thalassiosira</taxon>
    </lineage>
</organism>
<feature type="region of interest" description="Disordered" evidence="1">
    <location>
        <begin position="560"/>
        <end position="588"/>
    </location>
</feature>
<feature type="compositionally biased region" description="Polar residues" evidence="1">
    <location>
        <begin position="1326"/>
        <end position="1340"/>
    </location>
</feature>
<dbReference type="Proteomes" id="UP000266841">
    <property type="component" value="Unassembled WGS sequence"/>
</dbReference>
<evidence type="ECO:0000256" key="1">
    <source>
        <dbReference type="SAM" id="MobiDB-lite"/>
    </source>
</evidence>
<dbReference type="Pfam" id="PF04366">
    <property type="entry name" value="Ysc84"/>
    <property type="match status" value="1"/>
</dbReference>
<evidence type="ECO:0000259" key="2">
    <source>
        <dbReference type="Pfam" id="PF04366"/>
    </source>
</evidence>
<feature type="region of interest" description="Disordered" evidence="1">
    <location>
        <begin position="270"/>
        <end position="316"/>
    </location>
</feature>
<dbReference type="EMBL" id="AGNL01003995">
    <property type="protein sequence ID" value="EJK74052.1"/>
    <property type="molecule type" value="Genomic_DNA"/>
</dbReference>
<dbReference type="InterPro" id="IPR007461">
    <property type="entry name" value="Ysc84_actin-binding"/>
</dbReference>
<gene>
    <name evidence="3" type="ORF">THAOC_04298</name>
</gene>
<proteinExistence type="predicted"/>
<accession>K0TP15</accession>
<dbReference type="OMA" id="STIRGMI"/>
<protein>
    <recommendedName>
        <fullName evidence="2">Ysc84 actin-binding domain-containing protein</fullName>
    </recommendedName>
</protein>
<evidence type="ECO:0000313" key="3">
    <source>
        <dbReference type="EMBL" id="EJK74052.1"/>
    </source>
</evidence>
<dbReference type="PANTHER" id="PTHR15629:SF2">
    <property type="entry name" value="SH3 DOMAIN-CONTAINING YSC84-LIKE PROTEIN 1"/>
    <property type="match status" value="1"/>
</dbReference>
<feature type="region of interest" description="Disordered" evidence="1">
    <location>
        <begin position="1234"/>
        <end position="1349"/>
    </location>
</feature>
<comment type="caution">
    <text evidence="3">The sequence shown here is derived from an EMBL/GenBank/DDBJ whole genome shotgun (WGS) entry which is preliminary data.</text>
</comment>
<dbReference type="eggNOG" id="KOG1843">
    <property type="taxonomic scope" value="Eukaryota"/>
</dbReference>
<feature type="domain" description="Ysc84 actin-binding" evidence="2">
    <location>
        <begin position="480"/>
        <end position="654"/>
    </location>
</feature>
<feature type="compositionally biased region" description="Polar residues" evidence="1">
    <location>
        <begin position="1256"/>
        <end position="1318"/>
    </location>
</feature>
<feature type="compositionally biased region" description="Polar residues" evidence="1">
    <location>
        <begin position="304"/>
        <end position="314"/>
    </location>
</feature>
<feature type="region of interest" description="Disordered" evidence="1">
    <location>
        <begin position="994"/>
        <end position="1013"/>
    </location>
</feature>
<feature type="compositionally biased region" description="Basic and acidic residues" evidence="1">
    <location>
        <begin position="560"/>
        <end position="586"/>
    </location>
</feature>
<dbReference type="GO" id="GO:0035091">
    <property type="term" value="F:phosphatidylinositol binding"/>
    <property type="evidence" value="ECO:0007669"/>
    <property type="project" value="TreeGrafter"/>
</dbReference>
<name>K0TP15_THAOC</name>
<reference evidence="3 4" key="1">
    <citation type="journal article" date="2012" name="Genome Biol.">
        <title>Genome and low-iron response of an oceanic diatom adapted to chronic iron limitation.</title>
        <authorList>
            <person name="Lommer M."/>
            <person name="Specht M."/>
            <person name="Roy A.S."/>
            <person name="Kraemer L."/>
            <person name="Andreson R."/>
            <person name="Gutowska M.A."/>
            <person name="Wolf J."/>
            <person name="Bergner S.V."/>
            <person name="Schilhabel M.B."/>
            <person name="Klostermeier U.C."/>
            <person name="Beiko R.G."/>
            <person name="Rosenstiel P."/>
            <person name="Hippler M."/>
            <person name="Laroche J."/>
        </authorList>
    </citation>
    <scope>NUCLEOTIDE SEQUENCE [LARGE SCALE GENOMIC DNA]</scope>
    <source>
        <strain evidence="3 4">CCMP1005</strain>
    </source>
</reference>
<dbReference type="InterPro" id="IPR051702">
    <property type="entry name" value="SH3_domain_YSC84-like"/>
</dbReference>
<feature type="region of interest" description="Disordered" evidence="1">
    <location>
        <begin position="920"/>
        <end position="989"/>
    </location>
</feature>
<keyword evidence="4" id="KW-1185">Reference proteome</keyword>
<feature type="region of interest" description="Disordered" evidence="1">
    <location>
        <begin position="1367"/>
        <end position="1417"/>
    </location>
</feature>
<feature type="compositionally biased region" description="Basic residues" evidence="1">
    <location>
        <begin position="1393"/>
        <end position="1417"/>
    </location>
</feature>
<feature type="compositionally biased region" description="Basic and acidic residues" evidence="1">
    <location>
        <begin position="190"/>
        <end position="214"/>
    </location>
</feature>
<feature type="region of interest" description="Disordered" evidence="1">
    <location>
        <begin position="185"/>
        <end position="221"/>
    </location>
</feature>
<dbReference type="PANTHER" id="PTHR15629">
    <property type="entry name" value="SH3YL1 PROTEIN"/>
    <property type="match status" value="1"/>
</dbReference>
<feature type="compositionally biased region" description="Polar residues" evidence="1">
    <location>
        <begin position="1234"/>
        <end position="1249"/>
    </location>
</feature>
<evidence type="ECO:0000313" key="4">
    <source>
        <dbReference type="Proteomes" id="UP000266841"/>
    </source>
</evidence>
<feature type="region of interest" description="Disordered" evidence="1">
    <location>
        <begin position="46"/>
        <end position="68"/>
    </location>
</feature>